<evidence type="ECO:0000259" key="5">
    <source>
        <dbReference type="PROSITE" id="PS50893"/>
    </source>
</evidence>
<comment type="caution">
    <text evidence="6">The sequence shown here is derived from an EMBL/GenBank/DDBJ whole genome shotgun (WGS) entry which is preliminary data.</text>
</comment>
<dbReference type="RefSeq" id="WP_163472007.1">
    <property type="nucleotide sequence ID" value="NZ_JAAGWZ010000001.1"/>
</dbReference>
<dbReference type="InterPro" id="IPR003593">
    <property type="entry name" value="AAA+_ATPase"/>
</dbReference>
<dbReference type="SUPFAM" id="SSF52540">
    <property type="entry name" value="P-loop containing nucleoside triphosphate hydrolases"/>
    <property type="match status" value="1"/>
</dbReference>
<reference evidence="6 7" key="1">
    <citation type="journal article" date="2014" name="Int. J. Syst. Evol. Microbiol.">
        <title>Description of Galbitalea soli gen. nov., sp. nov., and Frondihabitans sucicola sp. nov.</title>
        <authorList>
            <person name="Kim S.J."/>
            <person name="Lim J.M."/>
            <person name="Ahn J.H."/>
            <person name="Weon H.Y."/>
            <person name="Hamada M."/>
            <person name="Suzuki K."/>
            <person name="Ahn T.Y."/>
            <person name="Kwon S.W."/>
        </authorList>
    </citation>
    <scope>NUCLEOTIDE SEQUENCE [LARGE SCALE GENOMIC DNA]</scope>
    <source>
        <strain evidence="6 7">NBRC 108727</strain>
    </source>
</reference>
<evidence type="ECO:0000256" key="4">
    <source>
        <dbReference type="ARBA" id="ARBA00022840"/>
    </source>
</evidence>
<evidence type="ECO:0000313" key="7">
    <source>
        <dbReference type="Proteomes" id="UP000479756"/>
    </source>
</evidence>
<dbReference type="EMBL" id="JAAGWZ010000001">
    <property type="protein sequence ID" value="NEM90347.1"/>
    <property type="molecule type" value="Genomic_DNA"/>
</dbReference>
<keyword evidence="4 6" id="KW-0067">ATP-binding</keyword>
<accession>A0A7C9PLV2</accession>
<dbReference type="Gene3D" id="3.40.50.300">
    <property type="entry name" value="P-loop containing nucleotide triphosphate hydrolases"/>
    <property type="match status" value="1"/>
</dbReference>
<comment type="similarity">
    <text evidence="1">Belongs to the ABC transporter superfamily.</text>
</comment>
<evidence type="ECO:0000256" key="1">
    <source>
        <dbReference type="ARBA" id="ARBA00005417"/>
    </source>
</evidence>
<dbReference type="Pfam" id="PF00005">
    <property type="entry name" value="ABC_tran"/>
    <property type="match status" value="1"/>
</dbReference>
<dbReference type="PANTHER" id="PTHR43776:SF7">
    <property type="entry name" value="D,D-DIPEPTIDE TRANSPORT ATP-BINDING PROTEIN DDPF-RELATED"/>
    <property type="match status" value="1"/>
</dbReference>
<dbReference type="Proteomes" id="UP000479756">
    <property type="component" value="Unassembled WGS sequence"/>
</dbReference>
<proteinExistence type="inferred from homology"/>
<sequence length="275" mass="29371">MTKTPFAVVADDLSLKWESRRAESEHVAVDGATFQIPVGEILAVIGETGSGKSSLAQAVAGLAGTAHGPSIVGGSLTVLGRSMRSLGSRKRERLGLHIGYVPQDAGAALDPRLMIGENIAAPIFARDPDFDQRDAAIAVATLVDAVHLPLTTMNRFPHELSRGQRQRVAIARALILEPTLLVADDPTSGVDVNGRAVILDIVRELHEQREFSALIVSHTISEVRRVSSRVAVMHRGIIVALGPVDEVLDSPSHSYVEGLARVIRDLKTAEELSAI</sequence>
<feature type="domain" description="ABC transporter" evidence="5">
    <location>
        <begin position="8"/>
        <end position="260"/>
    </location>
</feature>
<dbReference type="InterPro" id="IPR050319">
    <property type="entry name" value="ABC_transp_ATP-bind"/>
</dbReference>
<evidence type="ECO:0000256" key="2">
    <source>
        <dbReference type="ARBA" id="ARBA00022448"/>
    </source>
</evidence>
<dbReference type="GO" id="GO:0005524">
    <property type="term" value="F:ATP binding"/>
    <property type="evidence" value="ECO:0007669"/>
    <property type="project" value="UniProtKB-KW"/>
</dbReference>
<evidence type="ECO:0000313" key="6">
    <source>
        <dbReference type="EMBL" id="NEM90347.1"/>
    </source>
</evidence>
<dbReference type="PANTHER" id="PTHR43776">
    <property type="entry name" value="TRANSPORT ATP-BINDING PROTEIN"/>
    <property type="match status" value="1"/>
</dbReference>
<evidence type="ECO:0000256" key="3">
    <source>
        <dbReference type="ARBA" id="ARBA00022741"/>
    </source>
</evidence>
<gene>
    <name evidence="6" type="ORF">G3T37_03150</name>
</gene>
<keyword evidence="3" id="KW-0547">Nucleotide-binding</keyword>
<protein>
    <submittedName>
        <fullName evidence="6">ABC transporter ATP-binding protein</fullName>
    </submittedName>
</protein>
<dbReference type="SMART" id="SM00382">
    <property type="entry name" value="AAA"/>
    <property type="match status" value="1"/>
</dbReference>
<dbReference type="InterPro" id="IPR027417">
    <property type="entry name" value="P-loop_NTPase"/>
</dbReference>
<dbReference type="InterPro" id="IPR003439">
    <property type="entry name" value="ABC_transporter-like_ATP-bd"/>
</dbReference>
<keyword evidence="2" id="KW-0813">Transport</keyword>
<dbReference type="AlphaFoldDB" id="A0A7C9PLV2"/>
<dbReference type="PROSITE" id="PS50893">
    <property type="entry name" value="ABC_TRANSPORTER_2"/>
    <property type="match status" value="1"/>
</dbReference>
<organism evidence="6 7">
    <name type="scientific">Galbitalea soli</name>
    <dbReference type="NCBI Taxonomy" id="1268042"/>
    <lineage>
        <taxon>Bacteria</taxon>
        <taxon>Bacillati</taxon>
        <taxon>Actinomycetota</taxon>
        <taxon>Actinomycetes</taxon>
        <taxon>Micrococcales</taxon>
        <taxon>Microbacteriaceae</taxon>
        <taxon>Galbitalea</taxon>
    </lineage>
</organism>
<dbReference type="GO" id="GO:0055085">
    <property type="term" value="P:transmembrane transport"/>
    <property type="evidence" value="ECO:0007669"/>
    <property type="project" value="UniProtKB-ARBA"/>
</dbReference>
<dbReference type="CDD" id="cd03257">
    <property type="entry name" value="ABC_NikE_OppD_transporters"/>
    <property type="match status" value="1"/>
</dbReference>
<keyword evidence="7" id="KW-1185">Reference proteome</keyword>
<dbReference type="GO" id="GO:0016887">
    <property type="term" value="F:ATP hydrolysis activity"/>
    <property type="evidence" value="ECO:0007669"/>
    <property type="project" value="InterPro"/>
</dbReference>
<name>A0A7C9PLV2_9MICO</name>